<accession>A0ABQ3FHC5</accession>
<dbReference type="SUPFAM" id="SSF54373">
    <property type="entry name" value="FAD-linked reductases, C-terminal domain"/>
    <property type="match status" value="1"/>
</dbReference>
<dbReference type="Gene3D" id="3.50.50.60">
    <property type="entry name" value="FAD/NAD(P)-binding domain"/>
    <property type="match status" value="2"/>
</dbReference>
<dbReference type="InterPro" id="IPR006076">
    <property type="entry name" value="FAD-dep_OxRdtase"/>
</dbReference>
<name>A0ABQ3FHC5_9RHOB</name>
<dbReference type="Pfam" id="PF01266">
    <property type="entry name" value="DAO"/>
    <property type="match status" value="1"/>
</dbReference>
<dbReference type="EMBL" id="BMYI01000006">
    <property type="protein sequence ID" value="GHC23552.1"/>
    <property type="molecule type" value="Genomic_DNA"/>
</dbReference>
<evidence type="ECO:0000256" key="1">
    <source>
        <dbReference type="ARBA" id="ARBA00023002"/>
    </source>
</evidence>
<dbReference type="InterPro" id="IPR036188">
    <property type="entry name" value="FAD/NAD-bd_sf"/>
</dbReference>
<keyword evidence="1" id="KW-0560">Oxidoreductase</keyword>
<keyword evidence="4" id="KW-1185">Reference proteome</keyword>
<dbReference type="PANTHER" id="PTHR13847">
    <property type="entry name" value="SARCOSINE DEHYDROGENASE-RELATED"/>
    <property type="match status" value="1"/>
</dbReference>
<organism evidence="3 4">
    <name type="scientific">Gemmobacter nanjingensis</name>
    <dbReference type="NCBI Taxonomy" id="488454"/>
    <lineage>
        <taxon>Bacteria</taxon>
        <taxon>Pseudomonadati</taxon>
        <taxon>Pseudomonadota</taxon>
        <taxon>Alphaproteobacteria</taxon>
        <taxon>Rhodobacterales</taxon>
        <taxon>Paracoccaceae</taxon>
        <taxon>Gemmobacter</taxon>
    </lineage>
</organism>
<evidence type="ECO:0000313" key="3">
    <source>
        <dbReference type="EMBL" id="GHC23552.1"/>
    </source>
</evidence>
<feature type="domain" description="FAD dependent oxidoreductase" evidence="2">
    <location>
        <begin position="20"/>
        <end position="407"/>
    </location>
</feature>
<dbReference type="Proteomes" id="UP000658305">
    <property type="component" value="Unassembled WGS sequence"/>
</dbReference>
<dbReference type="Gene3D" id="3.30.9.10">
    <property type="entry name" value="D-Amino Acid Oxidase, subunit A, domain 2"/>
    <property type="match status" value="1"/>
</dbReference>
<gene>
    <name evidence="3" type="primary">dadA</name>
    <name evidence="3" type="ORF">GCM10007291_23870</name>
</gene>
<protein>
    <submittedName>
        <fullName evidence="3">Cytochrome c4</fullName>
    </submittedName>
</protein>
<reference evidence="4" key="1">
    <citation type="journal article" date="2019" name="Int. J. Syst. Evol. Microbiol.">
        <title>The Global Catalogue of Microorganisms (GCM) 10K type strain sequencing project: providing services to taxonomists for standard genome sequencing and annotation.</title>
        <authorList>
            <consortium name="The Broad Institute Genomics Platform"/>
            <consortium name="The Broad Institute Genome Sequencing Center for Infectious Disease"/>
            <person name="Wu L."/>
            <person name="Ma J."/>
        </authorList>
    </citation>
    <scope>NUCLEOTIDE SEQUENCE [LARGE SCALE GENOMIC DNA]</scope>
    <source>
        <strain evidence="4">KCTC 23298</strain>
    </source>
</reference>
<evidence type="ECO:0000313" key="4">
    <source>
        <dbReference type="Proteomes" id="UP000658305"/>
    </source>
</evidence>
<dbReference type="PANTHER" id="PTHR13847:SF289">
    <property type="entry name" value="GLYCINE OXIDASE"/>
    <property type="match status" value="1"/>
</dbReference>
<sequence length="426" mass="45254">MTPTSPGHSGAKMTEHHTTDIAVLGAGSIGMAVALQLVQEGREVVIVDPGAPGMGASYGNAGTIADYAVQPVGTPDVLKNLPALLFDRNSPLAIRHAALPTLAPWLLRFARQSLPGAAARNAQAIAALVGSANARWRDFAAEIGGSALLQHRGCLYLYETAAAFRAAGRDMTARRTLGIEVELLRPEAFSAMEPGLPVVEGGAAYFPQATFLSDPGEMMRRLAARLTALGVPHLHHRAENLSRQFDGILVQGPGLRLHARQVVIAAGAHSRALAAQAGDRVPLDTERGYHVEWDMERPRLTRPTCPTTRGFYLCPMSGRLRVAGTVELGGLTAPPSPHRIARLVEGARAIFPDLGTPSRDWMGFRPSMPDSLPVISPSRAGNDVIHAYGHGHIGLTLAPITARIVADIAAGRQTDLDVAPYAVTRF</sequence>
<evidence type="ECO:0000259" key="2">
    <source>
        <dbReference type="Pfam" id="PF01266"/>
    </source>
</evidence>
<proteinExistence type="predicted"/>
<dbReference type="SUPFAM" id="SSF51905">
    <property type="entry name" value="FAD/NAD(P)-binding domain"/>
    <property type="match status" value="1"/>
</dbReference>
<comment type="caution">
    <text evidence="3">The sequence shown here is derived from an EMBL/GenBank/DDBJ whole genome shotgun (WGS) entry which is preliminary data.</text>
</comment>